<keyword evidence="7" id="KW-1185">Reference proteome</keyword>
<keyword evidence="4" id="KW-0539">Nucleus</keyword>
<comment type="subcellular location">
    <subcellularLocation>
        <location evidence="1">Nucleus</location>
    </subcellularLocation>
</comment>
<evidence type="ECO:0000256" key="1">
    <source>
        <dbReference type="ARBA" id="ARBA00004123"/>
    </source>
</evidence>
<evidence type="ECO:0000313" key="7">
    <source>
        <dbReference type="Proteomes" id="UP000092444"/>
    </source>
</evidence>
<accession>A0ABK9NGT3</accession>
<dbReference type="EnsemblMetazoa" id="GMOY014250.R1410">
    <property type="protein sequence ID" value="GMOY014250.P1410"/>
    <property type="gene ID" value="GMOY014250"/>
</dbReference>
<feature type="region of interest" description="Disordered" evidence="5">
    <location>
        <begin position="346"/>
        <end position="368"/>
    </location>
</feature>
<dbReference type="InterPro" id="IPR007811">
    <property type="entry name" value="RPC4"/>
</dbReference>
<reference evidence="6" key="1">
    <citation type="submission" date="2025-05" db="UniProtKB">
        <authorList>
            <consortium name="EnsemblMetazoa"/>
        </authorList>
    </citation>
    <scope>IDENTIFICATION</scope>
    <source>
        <strain evidence="6">Yale</strain>
    </source>
</reference>
<sequence length="463" mass="51077">MRVINTVCLAICYMSLCKKRCLQRKFRRIINEIGVNYKAICTSVFAIHMASDNIKANTEASKNSGTKIIKSSNNVVTTNTTNTVQMKRELTSKPRSQLNGTSSIATKLSSLTPARDLTLGGRGSTTGARKVFLPNLNVVRNKNANVKTSKDTTARGRGRGRGSERGAPANRGGGSFIQTTGVFSEGAGAAFVRKSGNASGYARDNQESASTLRKAAFPKNESKLDLKATMAKDHDILRALDDDNNGGSSEEEDKADLDKFPIKLNESKWKYVKTEIKQENDENLNFDSKRKEDSLNVAARLQALHVAQQAQSTQSPLSKYPQSLEELLATSETQMFLMQLPDTLPRVDEDSDVTEHDTESGSSSADINNKTFHKSHMFKNLEEGQVGRLLRYKSGKIKLVLGESYFDLNMGMETGFLQDLMSVRTNREERSGDMINLGPVQVKLTATPDWEYLLKPSPTANKL</sequence>
<dbReference type="EMBL" id="CCAG010007514">
    <property type="status" value="NOT_ANNOTATED_CDS"/>
    <property type="molecule type" value="Genomic_DNA"/>
</dbReference>
<dbReference type="PANTHER" id="PTHR13408:SF0">
    <property type="entry name" value="DNA-DIRECTED RNA POLYMERASE III SUBUNIT RPC4"/>
    <property type="match status" value="1"/>
</dbReference>
<keyword evidence="3" id="KW-0804">Transcription</keyword>
<dbReference type="Pfam" id="PF05132">
    <property type="entry name" value="RNA_pol_Rpc4"/>
    <property type="match status" value="1"/>
</dbReference>
<keyword evidence="2" id="KW-0240">DNA-directed RNA polymerase</keyword>
<protein>
    <recommendedName>
        <fullName evidence="8">DNA-directed RNA polymerase III subunit RPC4</fullName>
    </recommendedName>
</protein>
<dbReference type="Proteomes" id="UP000092444">
    <property type="component" value="Unassembled WGS sequence"/>
</dbReference>
<dbReference type="PANTHER" id="PTHR13408">
    <property type="entry name" value="DNA-DIRECTED RNA POLYMERASE III"/>
    <property type="match status" value="1"/>
</dbReference>
<evidence type="ECO:0000256" key="3">
    <source>
        <dbReference type="ARBA" id="ARBA00023163"/>
    </source>
</evidence>
<name>A0ABK9NGT3_GLOMM</name>
<organism evidence="6 7">
    <name type="scientific">Glossina morsitans morsitans</name>
    <name type="common">Savannah tsetse fly</name>
    <dbReference type="NCBI Taxonomy" id="37546"/>
    <lineage>
        <taxon>Eukaryota</taxon>
        <taxon>Metazoa</taxon>
        <taxon>Ecdysozoa</taxon>
        <taxon>Arthropoda</taxon>
        <taxon>Hexapoda</taxon>
        <taxon>Insecta</taxon>
        <taxon>Pterygota</taxon>
        <taxon>Neoptera</taxon>
        <taxon>Endopterygota</taxon>
        <taxon>Diptera</taxon>
        <taxon>Brachycera</taxon>
        <taxon>Muscomorpha</taxon>
        <taxon>Hippoboscoidea</taxon>
        <taxon>Glossinidae</taxon>
        <taxon>Glossina</taxon>
    </lineage>
</organism>
<evidence type="ECO:0000256" key="2">
    <source>
        <dbReference type="ARBA" id="ARBA00022478"/>
    </source>
</evidence>
<feature type="region of interest" description="Disordered" evidence="5">
    <location>
        <begin position="146"/>
        <end position="176"/>
    </location>
</feature>
<evidence type="ECO:0000313" key="6">
    <source>
        <dbReference type="EnsemblMetazoa" id="GMOY014250.P1410"/>
    </source>
</evidence>
<evidence type="ECO:0008006" key="8">
    <source>
        <dbReference type="Google" id="ProtNLM"/>
    </source>
</evidence>
<proteinExistence type="predicted"/>
<evidence type="ECO:0000256" key="4">
    <source>
        <dbReference type="ARBA" id="ARBA00023242"/>
    </source>
</evidence>
<evidence type="ECO:0000256" key="5">
    <source>
        <dbReference type="SAM" id="MobiDB-lite"/>
    </source>
</evidence>
<feature type="compositionally biased region" description="Basic and acidic residues" evidence="5">
    <location>
        <begin position="346"/>
        <end position="359"/>
    </location>
</feature>